<comment type="function">
    <text evidence="8">Molecular chaperone. Has ATPase activity.</text>
</comment>
<dbReference type="GO" id="GO:0005737">
    <property type="term" value="C:cytoplasm"/>
    <property type="evidence" value="ECO:0007669"/>
    <property type="project" value="UniProtKB-SubCell"/>
</dbReference>
<reference evidence="10" key="1">
    <citation type="submission" date="2020-10" db="EMBL/GenBank/DDBJ databases">
        <authorList>
            <person name="Gilroy R."/>
        </authorList>
    </citation>
    <scope>NUCLEOTIDE SEQUENCE</scope>
    <source>
        <strain evidence="10">CHK176-6737</strain>
    </source>
</reference>
<gene>
    <name evidence="8 10" type="primary">htpG</name>
    <name evidence="10" type="ORF">IAD23_03710</name>
</gene>
<dbReference type="Gene3D" id="3.40.50.11260">
    <property type="match status" value="1"/>
</dbReference>
<evidence type="ECO:0000313" key="11">
    <source>
        <dbReference type="Proteomes" id="UP000824125"/>
    </source>
</evidence>
<dbReference type="HAMAP" id="MF_00505">
    <property type="entry name" value="HSP90"/>
    <property type="match status" value="1"/>
</dbReference>
<proteinExistence type="inferred from homology"/>
<dbReference type="PANTHER" id="PTHR11528">
    <property type="entry name" value="HEAT SHOCK PROTEIN 90 FAMILY MEMBER"/>
    <property type="match status" value="1"/>
</dbReference>
<dbReference type="FunFam" id="3.30.565.10:FF:000009">
    <property type="entry name" value="Molecular chaperone HtpG"/>
    <property type="match status" value="1"/>
</dbReference>
<feature type="region of interest" description="C" evidence="8">
    <location>
        <begin position="558"/>
        <end position="632"/>
    </location>
</feature>
<feature type="binding site" evidence="9">
    <location>
        <position position="82"/>
    </location>
    <ligand>
        <name>ATP</name>
        <dbReference type="ChEBI" id="CHEBI:30616"/>
    </ligand>
</feature>
<comment type="subcellular location">
    <subcellularLocation>
        <location evidence="1 8">Cytoplasm</location>
    </subcellularLocation>
</comment>
<accession>A0A9D1MTX2</accession>
<sequence length="632" mass="72197">MATKQFKAESKKLLDMMIHSIYTNKEIFLRELISNASDALDKLYYRSLTDTSVGLNRDEFVIQIKPDKEARTLTISDNGCGMDAKELEQNLGTIAKSGSLQFKKEAEKKDDVDIIGQFGVGFYSAFMVADEVTVISRPYGSDEASKWHSKGVSGYTVEPCEKDSFGTDIILHLKEDDEENHYSDYLDTYTLKSLVKKYSDYIRHPIKMDVEVTRQKPKEDGEDGETETETVVENQTLNSMVPIWKKHKNEVSDEEYNSFYSEKFFDYEKPARVIPTQVEGTVNYSALLYIPSHAPYDFYTKEYEKGLALYSSGVMIMEKCADLLPDYFSFVKGLVDSEDLSLNISREMLQKDAQVKRIAKSIEKKIKSELEKMLKNDRETYEKVYKAFGRNLKFGLYSDYGMHRETLENLVMFYSSSEKKNVTLGEYVERMQEGQNAIYYACGETPEKIMMLPQVAAVIDKGYEVLCCTEDVDEFCLKMLMQYKEKKFANVCADKIDLDTDEEKEALKQANEQAKPLFDAMKETLGDAVAAVRFTNRLKDHPVCLSSEGEISIEMEKVLNRMPGSEEKVKAQVALEINKDHPVAEKLQSLLDSGDKDTLSTYTKLLFDQARLIEGLPVEDPLEFSKAICELM</sequence>
<dbReference type="GO" id="GO:0016887">
    <property type="term" value="F:ATP hydrolysis activity"/>
    <property type="evidence" value="ECO:0007669"/>
    <property type="project" value="InterPro"/>
</dbReference>
<dbReference type="GO" id="GO:0051082">
    <property type="term" value="F:unfolded protein binding"/>
    <property type="evidence" value="ECO:0007669"/>
    <property type="project" value="UniProtKB-UniRule"/>
</dbReference>
<protein>
    <recommendedName>
        <fullName evidence="8">Chaperone protein HtpG</fullName>
    </recommendedName>
    <alternativeName>
        <fullName evidence="8">Heat shock protein HtpG</fullName>
    </alternativeName>
    <alternativeName>
        <fullName evidence="8">High temperature protein G</fullName>
    </alternativeName>
</protein>
<comment type="subunit">
    <text evidence="8">Homodimer.</text>
</comment>
<keyword evidence="4 8" id="KW-0547">Nucleotide-binding</keyword>
<dbReference type="InterPro" id="IPR036890">
    <property type="entry name" value="HATPase_C_sf"/>
</dbReference>
<feature type="binding site" evidence="9">
    <location>
        <position position="31"/>
    </location>
    <ligand>
        <name>ATP</name>
        <dbReference type="ChEBI" id="CHEBI:30616"/>
    </ligand>
</feature>
<dbReference type="Gene3D" id="3.30.230.80">
    <property type="match status" value="1"/>
</dbReference>
<feature type="binding site" evidence="9">
    <location>
        <position position="346"/>
    </location>
    <ligand>
        <name>ATP</name>
        <dbReference type="ChEBI" id="CHEBI:30616"/>
    </ligand>
</feature>
<reference evidence="10" key="2">
    <citation type="journal article" date="2021" name="PeerJ">
        <title>Extensive microbial diversity within the chicken gut microbiome revealed by metagenomics and culture.</title>
        <authorList>
            <person name="Gilroy R."/>
            <person name="Ravi A."/>
            <person name="Getino M."/>
            <person name="Pursley I."/>
            <person name="Horton D.L."/>
            <person name="Alikhan N.F."/>
            <person name="Baker D."/>
            <person name="Gharbi K."/>
            <person name="Hall N."/>
            <person name="Watson M."/>
            <person name="Adriaenssens E.M."/>
            <person name="Foster-Nyarko E."/>
            <person name="Jarju S."/>
            <person name="Secka A."/>
            <person name="Antonio M."/>
            <person name="Oren A."/>
            <person name="Chaudhuri R.R."/>
            <person name="La Ragione R."/>
            <person name="Hildebrand F."/>
            <person name="Pallen M.J."/>
        </authorList>
    </citation>
    <scope>NUCLEOTIDE SEQUENCE</scope>
    <source>
        <strain evidence="10">CHK176-6737</strain>
    </source>
</reference>
<dbReference type="PROSITE" id="PS00298">
    <property type="entry name" value="HSP90"/>
    <property type="match status" value="1"/>
</dbReference>
<evidence type="ECO:0000256" key="8">
    <source>
        <dbReference type="HAMAP-Rule" id="MF_00505"/>
    </source>
</evidence>
<dbReference type="InterPro" id="IPR001404">
    <property type="entry name" value="Hsp90_fam"/>
</dbReference>
<evidence type="ECO:0000256" key="3">
    <source>
        <dbReference type="ARBA" id="ARBA00022490"/>
    </source>
</evidence>
<evidence type="ECO:0000256" key="7">
    <source>
        <dbReference type="ARBA" id="ARBA00023186"/>
    </source>
</evidence>
<evidence type="ECO:0000256" key="2">
    <source>
        <dbReference type="ARBA" id="ARBA00008239"/>
    </source>
</evidence>
<dbReference type="EMBL" id="DVNM01000020">
    <property type="protein sequence ID" value="HIU69041.1"/>
    <property type="molecule type" value="Genomic_DNA"/>
</dbReference>
<evidence type="ECO:0000256" key="5">
    <source>
        <dbReference type="ARBA" id="ARBA00022840"/>
    </source>
</evidence>
<dbReference type="Pfam" id="PF13589">
    <property type="entry name" value="HATPase_c_3"/>
    <property type="match status" value="1"/>
</dbReference>
<feature type="binding site" evidence="9">
    <location>
        <position position="35"/>
    </location>
    <ligand>
        <name>ATP</name>
        <dbReference type="ChEBI" id="CHEBI:30616"/>
    </ligand>
</feature>
<dbReference type="AlphaFoldDB" id="A0A9D1MTX2"/>
<dbReference type="NCBIfam" id="NF003555">
    <property type="entry name" value="PRK05218.1"/>
    <property type="match status" value="1"/>
</dbReference>
<feature type="binding site" evidence="9">
    <location>
        <begin position="97"/>
        <end position="98"/>
    </location>
    <ligand>
        <name>ATP</name>
        <dbReference type="ChEBI" id="CHEBI:30616"/>
    </ligand>
</feature>
<comment type="caution">
    <text evidence="8">Lacks conserved residue(s) required for the propagation of feature annotation.</text>
</comment>
<keyword evidence="6 8" id="KW-0346">Stress response</keyword>
<dbReference type="GO" id="GO:0005524">
    <property type="term" value="F:ATP binding"/>
    <property type="evidence" value="ECO:0007669"/>
    <property type="project" value="UniProtKB-UniRule"/>
</dbReference>
<comment type="similarity">
    <text evidence="2 8">Belongs to the heat shock protein 90 family.</text>
</comment>
<feature type="binding site" evidence="9">
    <location>
        <position position="167"/>
    </location>
    <ligand>
        <name>ATP</name>
        <dbReference type="ChEBI" id="CHEBI:30616"/>
    </ligand>
</feature>
<dbReference type="Proteomes" id="UP000824125">
    <property type="component" value="Unassembled WGS sequence"/>
</dbReference>
<organism evidence="10 11">
    <name type="scientific">Candidatus Scybalenecus merdavium</name>
    <dbReference type="NCBI Taxonomy" id="2840939"/>
    <lineage>
        <taxon>Bacteria</taxon>
        <taxon>Bacillati</taxon>
        <taxon>Bacillota</taxon>
        <taxon>Clostridia</taxon>
        <taxon>Eubacteriales</taxon>
        <taxon>Oscillospiraceae</taxon>
        <taxon>Oscillospiraceae incertae sedis</taxon>
        <taxon>Candidatus Scybalenecus</taxon>
    </lineage>
</organism>
<dbReference type="Gene3D" id="3.30.565.10">
    <property type="entry name" value="Histidine kinase-like ATPase, C-terminal domain"/>
    <property type="match status" value="1"/>
</dbReference>
<dbReference type="InterPro" id="IPR020568">
    <property type="entry name" value="Ribosomal_Su5_D2-typ_SF"/>
</dbReference>
<evidence type="ECO:0000256" key="4">
    <source>
        <dbReference type="ARBA" id="ARBA00022741"/>
    </source>
</evidence>
<evidence type="ECO:0000256" key="9">
    <source>
        <dbReference type="PIRSR" id="PIRSR002583-1"/>
    </source>
</evidence>
<keyword evidence="7 8" id="KW-0143">Chaperone</keyword>
<feature type="region of interest" description="A; substrate-binding" evidence="8">
    <location>
        <begin position="1"/>
        <end position="346"/>
    </location>
</feature>
<dbReference type="PRINTS" id="PR00775">
    <property type="entry name" value="HEATSHOCK90"/>
</dbReference>
<dbReference type="InterPro" id="IPR019805">
    <property type="entry name" value="Heat_shock_protein_90_CS"/>
</dbReference>
<dbReference type="GO" id="GO:0140662">
    <property type="term" value="F:ATP-dependent protein folding chaperone"/>
    <property type="evidence" value="ECO:0007669"/>
    <property type="project" value="InterPro"/>
</dbReference>
<comment type="caution">
    <text evidence="10">The sequence shown here is derived from an EMBL/GenBank/DDBJ whole genome shotgun (WGS) entry which is preliminary data.</text>
</comment>
<dbReference type="SUPFAM" id="SSF54211">
    <property type="entry name" value="Ribosomal protein S5 domain 2-like"/>
    <property type="match status" value="1"/>
</dbReference>
<keyword evidence="5 8" id="KW-0067">ATP-binding</keyword>
<dbReference type="InterPro" id="IPR020575">
    <property type="entry name" value="Hsp90_N"/>
</dbReference>
<dbReference type="CDD" id="cd16927">
    <property type="entry name" value="HATPase_Hsp90-like"/>
    <property type="match status" value="1"/>
</dbReference>
<evidence type="ECO:0000256" key="1">
    <source>
        <dbReference type="ARBA" id="ARBA00004496"/>
    </source>
</evidence>
<dbReference type="Pfam" id="PF00183">
    <property type="entry name" value="HSP90"/>
    <property type="match status" value="1"/>
</dbReference>
<feature type="binding site" evidence="9">
    <location>
        <position position="77"/>
    </location>
    <ligand>
        <name>ATP</name>
        <dbReference type="ChEBI" id="CHEBI:30616"/>
    </ligand>
</feature>
<feature type="binding site" evidence="9">
    <location>
        <position position="96"/>
    </location>
    <ligand>
        <name>ATP</name>
        <dbReference type="ChEBI" id="CHEBI:30616"/>
    </ligand>
</feature>
<evidence type="ECO:0000256" key="6">
    <source>
        <dbReference type="ARBA" id="ARBA00023016"/>
    </source>
</evidence>
<keyword evidence="3 8" id="KW-0963">Cytoplasm</keyword>
<feature type="binding site" evidence="9">
    <location>
        <position position="90"/>
    </location>
    <ligand>
        <name>ATP</name>
        <dbReference type="ChEBI" id="CHEBI:30616"/>
    </ligand>
</feature>
<dbReference type="Gene3D" id="1.20.120.790">
    <property type="entry name" value="Heat shock protein 90, C-terminal domain"/>
    <property type="match status" value="1"/>
</dbReference>
<feature type="binding site" evidence="9">
    <location>
        <begin position="117"/>
        <end position="122"/>
    </location>
    <ligand>
        <name>ATP</name>
        <dbReference type="ChEBI" id="CHEBI:30616"/>
    </ligand>
</feature>
<dbReference type="SUPFAM" id="SSF110942">
    <property type="entry name" value="HSP90 C-terminal domain"/>
    <property type="match status" value="1"/>
</dbReference>
<dbReference type="PIRSF" id="PIRSF002583">
    <property type="entry name" value="Hsp90"/>
    <property type="match status" value="1"/>
</dbReference>
<evidence type="ECO:0000313" key="10">
    <source>
        <dbReference type="EMBL" id="HIU69041.1"/>
    </source>
</evidence>
<dbReference type="SUPFAM" id="SSF55874">
    <property type="entry name" value="ATPase domain of HSP90 chaperone/DNA topoisomerase II/histidine kinase"/>
    <property type="match status" value="1"/>
</dbReference>
<name>A0A9D1MTX2_9FIRM</name>
<dbReference type="InterPro" id="IPR037196">
    <property type="entry name" value="HSP90_C"/>
</dbReference>